<protein>
    <submittedName>
        <fullName evidence="1">Uncharacterized protein</fullName>
    </submittedName>
</protein>
<reference evidence="1 2" key="1">
    <citation type="journal article" date="2017" name="Nature">
        <title>The Apostasia genome and the evolution of orchids.</title>
        <authorList>
            <person name="Zhang G.Q."/>
            <person name="Liu K.W."/>
            <person name="Li Z."/>
            <person name="Lohaus R."/>
            <person name="Hsiao Y.Y."/>
            <person name="Niu S.C."/>
            <person name="Wang J.Y."/>
            <person name="Lin Y.C."/>
            <person name="Xu Q."/>
            <person name="Chen L.J."/>
            <person name="Yoshida K."/>
            <person name="Fujiwara S."/>
            <person name="Wang Z.W."/>
            <person name="Zhang Y.Q."/>
            <person name="Mitsuda N."/>
            <person name="Wang M."/>
            <person name="Liu G.H."/>
            <person name="Pecoraro L."/>
            <person name="Huang H.X."/>
            <person name="Xiao X.J."/>
            <person name="Lin M."/>
            <person name="Wu X.Y."/>
            <person name="Wu W.L."/>
            <person name="Chen Y.Y."/>
            <person name="Chang S.B."/>
            <person name="Sakamoto S."/>
            <person name="Ohme-Takagi M."/>
            <person name="Yagi M."/>
            <person name="Zeng S.J."/>
            <person name="Shen C.Y."/>
            <person name="Yeh C.M."/>
            <person name="Luo Y.B."/>
            <person name="Tsai W.C."/>
            <person name="Van de Peer Y."/>
            <person name="Liu Z.J."/>
        </authorList>
    </citation>
    <scope>NUCLEOTIDE SEQUENCE [LARGE SCALE GENOMIC DNA]</scope>
    <source>
        <strain evidence="2">cv. Shenzhen</strain>
        <tissue evidence="1">Stem</tissue>
    </source>
</reference>
<keyword evidence="2" id="KW-1185">Reference proteome</keyword>
<organism evidence="1 2">
    <name type="scientific">Apostasia shenzhenica</name>
    <dbReference type="NCBI Taxonomy" id="1088818"/>
    <lineage>
        <taxon>Eukaryota</taxon>
        <taxon>Viridiplantae</taxon>
        <taxon>Streptophyta</taxon>
        <taxon>Embryophyta</taxon>
        <taxon>Tracheophyta</taxon>
        <taxon>Spermatophyta</taxon>
        <taxon>Magnoliopsida</taxon>
        <taxon>Liliopsida</taxon>
        <taxon>Asparagales</taxon>
        <taxon>Orchidaceae</taxon>
        <taxon>Apostasioideae</taxon>
        <taxon>Apostasia</taxon>
    </lineage>
</organism>
<accession>A0A2I0AGT4</accession>
<dbReference type="EMBL" id="KZ451982">
    <property type="protein sequence ID" value="PKA54754.1"/>
    <property type="molecule type" value="Genomic_DNA"/>
</dbReference>
<dbReference type="AlphaFoldDB" id="A0A2I0AGT4"/>
<proteinExistence type="predicted"/>
<gene>
    <name evidence="1" type="ORF">AXF42_Ash000589</name>
</gene>
<dbReference type="Proteomes" id="UP000236161">
    <property type="component" value="Unassembled WGS sequence"/>
</dbReference>
<name>A0A2I0AGT4_9ASPA</name>
<sequence>MKIDFENRTLETFVQGKSVTITGDDLIYFFGFSTLNDLISFSDLQIESSTFSDIESTLSFDPFFNLPDIKRHLAGKVKKLSACSDHAKTLSRILQEYLIQICRHKSD</sequence>
<evidence type="ECO:0000313" key="1">
    <source>
        <dbReference type="EMBL" id="PKA54754.1"/>
    </source>
</evidence>
<evidence type="ECO:0000313" key="2">
    <source>
        <dbReference type="Proteomes" id="UP000236161"/>
    </source>
</evidence>